<dbReference type="EMBL" id="QGGB01000002">
    <property type="protein sequence ID" value="PWN07919.1"/>
    <property type="molecule type" value="Genomic_DNA"/>
</dbReference>
<dbReference type="AlphaFoldDB" id="A0A316TWY5"/>
<protein>
    <recommendedName>
        <fullName evidence="9">TonB C-terminal domain-containing protein</fullName>
    </recommendedName>
</protein>
<feature type="transmembrane region" description="Helical" evidence="6">
    <location>
        <begin position="15"/>
        <end position="34"/>
    </location>
</feature>
<evidence type="ECO:0000256" key="2">
    <source>
        <dbReference type="ARBA" id="ARBA00022692"/>
    </source>
</evidence>
<dbReference type="Gene3D" id="3.30.1150.10">
    <property type="match status" value="1"/>
</dbReference>
<feature type="compositionally biased region" description="Acidic residues" evidence="5">
    <location>
        <begin position="154"/>
        <end position="164"/>
    </location>
</feature>
<evidence type="ECO:0000313" key="7">
    <source>
        <dbReference type="EMBL" id="PWN07919.1"/>
    </source>
</evidence>
<evidence type="ECO:0000256" key="4">
    <source>
        <dbReference type="ARBA" id="ARBA00023136"/>
    </source>
</evidence>
<proteinExistence type="predicted"/>
<accession>A0A316TWY5</accession>
<keyword evidence="4 6" id="KW-0472">Membrane</keyword>
<feature type="compositionally biased region" description="Acidic residues" evidence="5">
    <location>
        <begin position="108"/>
        <end position="125"/>
    </location>
</feature>
<reference evidence="7 8" key="1">
    <citation type="submission" date="2018-05" db="EMBL/GenBank/DDBJ databases">
        <title>Rhodohalobacter halophilus gen. nov., sp. nov., a moderately halophilic member of the family Balneolaceae.</title>
        <authorList>
            <person name="Liu Z.-W."/>
        </authorList>
    </citation>
    <scope>NUCLEOTIDE SEQUENCE [LARGE SCALE GENOMIC DNA]</scope>
    <source>
        <strain evidence="7 8">8A47</strain>
    </source>
</reference>
<name>A0A316TWY5_9BACT</name>
<dbReference type="OrthoDB" id="9786892at2"/>
<dbReference type="RefSeq" id="WP_109644531.1">
    <property type="nucleotide sequence ID" value="NZ_QGGB01000002.1"/>
</dbReference>
<organism evidence="7 8">
    <name type="scientific">Rhodohalobacter mucosus</name>
    <dbReference type="NCBI Taxonomy" id="2079485"/>
    <lineage>
        <taxon>Bacteria</taxon>
        <taxon>Pseudomonadati</taxon>
        <taxon>Balneolota</taxon>
        <taxon>Balneolia</taxon>
        <taxon>Balneolales</taxon>
        <taxon>Balneolaceae</taxon>
        <taxon>Rhodohalobacter</taxon>
    </lineage>
</organism>
<evidence type="ECO:0000256" key="6">
    <source>
        <dbReference type="SAM" id="Phobius"/>
    </source>
</evidence>
<comment type="subcellular location">
    <subcellularLocation>
        <location evidence="1">Membrane</location>
        <topology evidence="1">Single-pass membrane protein</topology>
    </subcellularLocation>
</comment>
<evidence type="ECO:0008006" key="9">
    <source>
        <dbReference type="Google" id="ProtNLM"/>
    </source>
</evidence>
<dbReference type="SUPFAM" id="SSF74653">
    <property type="entry name" value="TolA/TonB C-terminal domain"/>
    <property type="match status" value="1"/>
</dbReference>
<evidence type="ECO:0000256" key="3">
    <source>
        <dbReference type="ARBA" id="ARBA00022989"/>
    </source>
</evidence>
<evidence type="ECO:0000313" key="8">
    <source>
        <dbReference type="Proteomes" id="UP000245533"/>
    </source>
</evidence>
<evidence type="ECO:0000256" key="1">
    <source>
        <dbReference type="ARBA" id="ARBA00004167"/>
    </source>
</evidence>
<dbReference type="GO" id="GO:0016020">
    <property type="term" value="C:membrane"/>
    <property type="evidence" value="ECO:0007669"/>
    <property type="project" value="UniProtKB-SubCell"/>
</dbReference>
<dbReference type="Proteomes" id="UP000245533">
    <property type="component" value="Unassembled WGS sequence"/>
</dbReference>
<dbReference type="InterPro" id="IPR006260">
    <property type="entry name" value="TonB/TolA_C"/>
</dbReference>
<feature type="compositionally biased region" description="Low complexity" evidence="5">
    <location>
        <begin position="86"/>
        <end position="97"/>
    </location>
</feature>
<keyword evidence="8" id="KW-1185">Reference proteome</keyword>
<keyword evidence="3 6" id="KW-1133">Transmembrane helix</keyword>
<evidence type="ECO:0000256" key="5">
    <source>
        <dbReference type="SAM" id="MobiDB-lite"/>
    </source>
</evidence>
<dbReference type="NCBIfam" id="TIGR01352">
    <property type="entry name" value="tonB_Cterm"/>
    <property type="match status" value="1"/>
</dbReference>
<feature type="compositionally biased region" description="Acidic residues" evidence="5">
    <location>
        <begin position="135"/>
        <end position="145"/>
    </location>
</feature>
<sequence length="277" mass="31249">MQDRFDSHIDKEDRFGLGVTAAIHIVLLIIALLYNISFDIDNRPAYIAVTLGEFRSGTLAEQSDVQREEVATRPNPAEEQPEDPNPEITQPVETPQTPEEEVTKPVELPEETEEIESDEVVETPETEVVNPEQVDVTEEVVEEEVPPQTREDEQIQEGVEDSGAEDGTTGEVDVDQGIGNNSERSAPYNLEWEGDLDRTPMIQPLPTNQTNEEATITIRFEVNPDGTLGRVIPLRKMNPELEREVMRTLRSWRFSRLPSGVPQESQWGVITFTFVLE</sequence>
<comment type="caution">
    <text evidence="7">The sequence shown here is derived from an EMBL/GenBank/DDBJ whole genome shotgun (WGS) entry which is preliminary data.</text>
</comment>
<gene>
    <name evidence="7" type="ORF">DDZ15_02600</name>
</gene>
<keyword evidence="2 6" id="KW-0812">Transmembrane</keyword>
<feature type="region of interest" description="Disordered" evidence="5">
    <location>
        <begin position="62"/>
        <end position="187"/>
    </location>
</feature>